<dbReference type="InterPro" id="IPR000182">
    <property type="entry name" value="GNAT_dom"/>
</dbReference>
<dbReference type="Pfam" id="PF13302">
    <property type="entry name" value="Acetyltransf_3"/>
    <property type="match status" value="1"/>
</dbReference>
<keyword evidence="2 5" id="KW-0808">Transferase</keyword>
<dbReference type="Proteomes" id="UP000031036">
    <property type="component" value="Unassembled WGS sequence"/>
</dbReference>
<proteinExistence type="inferred from homology"/>
<dbReference type="OMA" id="WHVPRYH"/>
<dbReference type="PROSITE" id="PS51186">
    <property type="entry name" value="GNAT"/>
    <property type="match status" value="1"/>
</dbReference>
<name>A0A0B2US66_TOXCA</name>
<organism evidence="5 6">
    <name type="scientific">Toxocara canis</name>
    <name type="common">Canine roundworm</name>
    <dbReference type="NCBI Taxonomy" id="6265"/>
    <lineage>
        <taxon>Eukaryota</taxon>
        <taxon>Metazoa</taxon>
        <taxon>Ecdysozoa</taxon>
        <taxon>Nematoda</taxon>
        <taxon>Chromadorea</taxon>
        <taxon>Rhabditida</taxon>
        <taxon>Spirurina</taxon>
        <taxon>Ascaridomorpha</taxon>
        <taxon>Ascaridoidea</taxon>
        <taxon>Toxocaridae</taxon>
        <taxon>Toxocara</taxon>
    </lineage>
</organism>
<dbReference type="InterPro" id="IPR039135">
    <property type="entry name" value="NAT9-like"/>
</dbReference>
<comment type="similarity">
    <text evidence="1">Belongs to the acetyltransferase family. GNAT subfamily.</text>
</comment>
<feature type="domain" description="N-acetyltransferase" evidence="4">
    <location>
        <begin position="40"/>
        <end position="211"/>
    </location>
</feature>
<keyword evidence="6" id="KW-1185">Reference proteome</keyword>
<dbReference type="Gene3D" id="3.40.630.30">
    <property type="match status" value="1"/>
</dbReference>
<evidence type="ECO:0000313" key="6">
    <source>
        <dbReference type="Proteomes" id="UP000031036"/>
    </source>
</evidence>
<protein>
    <submittedName>
        <fullName evidence="5">N-acetyltransferase 9-like protein</fullName>
    </submittedName>
</protein>
<dbReference type="PANTHER" id="PTHR13256">
    <property type="entry name" value="N-ACETYLTRANSFERASE 9"/>
    <property type="match status" value="1"/>
</dbReference>
<keyword evidence="3" id="KW-0012">Acyltransferase</keyword>
<dbReference type="STRING" id="6265.A0A0B2US66"/>
<gene>
    <name evidence="5" type="primary">Y67D2.5</name>
    <name evidence="5" type="ORF">Tcan_16890</name>
</gene>
<comment type="caution">
    <text evidence="5">The sequence shown here is derived from an EMBL/GenBank/DDBJ whole genome shotgun (WGS) entry which is preliminary data.</text>
</comment>
<dbReference type="PANTHER" id="PTHR13256:SF16">
    <property type="entry name" value="ALPHA_BETA-TUBULIN-N-ACETYLTRANSFERASE 9"/>
    <property type="match status" value="1"/>
</dbReference>
<evidence type="ECO:0000256" key="1">
    <source>
        <dbReference type="ARBA" id="ARBA00009342"/>
    </source>
</evidence>
<dbReference type="OrthoDB" id="5043642at2759"/>
<dbReference type="InterPro" id="IPR016181">
    <property type="entry name" value="Acyl_CoA_acyltransferase"/>
</dbReference>
<dbReference type="GO" id="GO:0008080">
    <property type="term" value="F:N-acetyltransferase activity"/>
    <property type="evidence" value="ECO:0007669"/>
    <property type="project" value="InterPro"/>
</dbReference>
<evidence type="ECO:0000313" key="5">
    <source>
        <dbReference type="EMBL" id="KHN71982.1"/>
    </source>
</evidence>
<sequence>MPMTFLKQSQYVLITYDSTFGTQENEMHINENTKVIGDQVVLVPYEACHVDKYHRWMEDAELREQTASERLTLEQEYEMQCSWREDNDKCTFIVLSRALLEQRNDELDSMIGDVNIFVYDGIGELEIMIAEREWRSRGIAKECIRLMIRYAYDCLHINQFIVKISESNTISISLFKKLGFEQTSYSNAFKEYTFILDPSKIAAVVGDVHLNIQDYRPLSPKNS</sequence>
<evidence type="ECO:0000256" key="3">
    <source>
        <dbReference type="ARBA" id="ARBA00023315"/>
    </source>
</evidence>
<evidence type="ECO:0000256" key="2">
    <source>
        <dbReference type="ARBA" id="ARBA00022679"/>
    </source>
</evidence>
<dbReference type="AlphaFoldDB" id="A0A0B2US66"/>
<accession>A0A0B2US66</accession>
<reference evidence="5 6" key="1">
    <citation type="submission" date="2014-11" db="EMBL/GenBank/DDBJ databases">
        <title>Genetic blueprint of the zoonotic pathogen Toxocara canis.</title>
        <authorList>
            <person name="Zhu X.-Q."/>
            <person name="Korhonen P.K."/>
            <person name="Cai H."/>
            <person name="Young N.D."/>
            <person name="Nejsum P."/>
            <person name="von Samson-Himmelstjerna G."/>
            <person name="Boag P.R."/>
            <person name="Tan P."/>
            <person name="Li Q."/>
            <person name="Min J."/>
            <person name="Yang Y."/>
            <person name="Wang X."/>
            <person name="Fang X."/>
            <person name="Hall R.S."/>
            <person name="Hofmann A."/>
            <person name="Sternberg P.W."/>
            <person name="Jex A.R."/>
            <person name="Gasser R.B."/>
        </authorList>
    </citation>
    <scope>NUCLEOTIDE SEQUENCE [LARGE SCALE GENOMIC DNA]</scope>
    <source>
        <strain evidence="5">PN_DK_2014</strain>
    </source>
</reference>
<dbReference type="EMBL" id="JPKZ01004122">
    <property type="protein sequence ID" value="KHN71982.1"/>
    <property type="molecule type" value="Genomic_DNA"/>
</dbReference>
<evidence type="ECO:0000259" key="4">
    <source>
        <dbReference type="PROSITE" id="PS51186"/>
    </source>
</evidence>
<dbReference type="SUPFAM" id="SSF55729">
    <property type="entry name" value="Acyl-CoA N-acyltransferases (Nat)"/>
    <property type="match status" value="1"/>
</dbReference>